<accession>A0A9N9M1M1</accession>
<protein>
    <submittedName>
        <fullName evidence="1">Uncharacterized protein</fullName>
    </submittedName>
</protein>
<dbReference type="AlphaFoldDB" id="A0A9N9M1M1"/>
<evidence type="ECO:0000313" key="1">
    <source>
        <dbReference type="EMBL" id="CAG8981426.1"/>
    </source>
</evidence>
<proteinExistence type="predicted"/>
<comment type="caution">
    <text evidence="1">The sequence shown here is derived from an EMBL/GenBank/DDBJ whole genome shotgun (WGS) entry which is preliminary data.</text>
</comment>
<evidence type="ECO:0000313" key="2">
    <source>
        <dbReference type="Proteomes" id="UP000701801"/>
    </source>
</evidence>
<keyword evidence="2" id="KW-1185">Reference proteome</keyword>
<organism evidence="1 2">
    <name type="scientific">Hymenoscyphus albidus</name>
    <dbReference type="NCBI Taxonomy" id="595503"/>
    <lineage>
        <taxon>Eukaryota</taxon>
        <taxon>Fungi</taxon>
        <taxon>Dikarya</taxon>
        <taxon>Ascomycota</taxon>
        <taxon>Pezizomycotina</taxon>
        <taxon>Leotiomycetes</taxon>
        <taxon>Helotiales</taxon>
        <taxon>Helotiaceae</taxon>
        <taxon>Hymenoscyphus</taxon>
    </lineage>
</organism>
<reference evidence="1" key="1">
    <citation type="submission" date="2021-07" db="EMBL/GenBank/DDBJ databases">
        <authorList>
            <person name="Durling M."/>
        </authorList>
    </citation>
    <scope>NUCLEOTIDE SEQUENCE</scope>
</reference>
<name>A0A9N9M1M1_9HELO</name>
<dbReference type="EMBL" id="CAJVRM010000480">
    <property type="protein sequence ID" value="CAG8981426.1"/>
    <property type="molecule type" value="Genomic_DNA"/>
</dbReference>
<dbReference type="OrthoDB" id="10386215at2759"/>
<dbReference type="Proteomes" id="UP000701801">
    <property type="component" value="Unassembled WGS sequence"/>
</dbReference>
<gene>
    <name evidence="1" type="ORF">HYALB_00012771</name>
</gene>
<sequence>MGFLLRDEQLGHDDFTRMHYRSDRQTKQQELAKLQDTANVERLRRGLNSCILAAPPEQPIHFGWGRLDNYKDSLRYENRQLEAEEKLVKGVWGVEHGEGWLTSEETVGFYGEGVGMDLDGMTDEMFQARSEAQKDLDTDYYACLAKNAQEMFEGPCCDYCREKRVNVPVEPYISMYDRRSHVPTRNRQGQRATTIYDQYPANKNIVDKGKYAPGPIQEWPSFLDPNGFF</sequence>